<name>A0A0K1Q6E7_9BACT</name>
<dbReference type="OrthoDB" id="5515210at2"/>
<dbReference type="Proteomes" id="UP000064967">
    <property type="component" value="Chromosome"/>
</dbReference>
<dbReference type="STRING" id="1391654.AKJ09_07875"/>
<reference evidence="1 2" key="1">
    <citation type="submission" date="2015-08" db="EMBL/GenBank/DDBJ databases">
        <authorList>
            <person name="Babu N.S."/>
            <person name="Beckwith C.J."/>
            <person name="Beseler K.G."/>
            <person name="Brison A."/>
            <person name="Carone J.V."/>
            <person name="Caskin T.P."/>
            <person name="Diamond M."/>
            <person name="Durham M.E."/>
            <person name="Foxe J.M."/>
            <person name="Go M."/>
            <person name="Henderson B.A."/>
            <person name="Jones I.B."/>
            <person name="McGettigan J.A."/>
            <person name="Micheletti S.J."/>
            <person name="Nasrallah M.E."/>
            <person name="Ortiz D."/>
            <person name="Piller C.R."/>
            <person name="Privatt S.R."/>
            <person name="Schneider S.L."/>
            <person name="Sharp S."/>
            <person name="Smith T.C."/>
            <person name="Stanton J.D."/>
            <person name="Ullery H.E."/>
            <person name="Wilson R.J."/>
            <person name="Serrano M.G."/>
            <person name="Buck G."/>
            <person name="Lee V."/>
            <person name="Wang Y."/>
            <person name="Carvalho R."/>
            <person name="Voegtly L."/>
            <person name="Shi R."/>
            <person name="Duckworth R."/>
            <person name="Johnson A."/>
            <person name="Loviza R."/>
            <person name="Walstead R."/>
            <person name="Shah Z."/>
            <person name="Kiflezghi M."/>
            <person name="Wade K."/>
            <person name="Ball S.L."/>
            <person name="Bradley K.W."/>
            <person name="Asai D.J."/>
            <person name="Bowman C.A."/>
            <person name="Russell D.A."/>
            <person name="Pope W.H."/>
            <person name="Jacobs-Sera D."/>
            <person name="Hendrix R.W."/>
            <person name="Hatfull G.F."/>
        </authorList>
    </citation>
    <scope>NUCLEOTIDE SEQUENCE [LARGE SCALE GENOMIC DNA]</scope>
    <source>
        <strain evidence="1 2">DSM 27648</strain>
    </source>
</reference>
<dbReference type="KEGG" id="llu:AKJ09_07875"/>
<dbReference type="EMBL" id="CP012333">
    <property type="protein sequence ID" value="AKV01212.1"/>
    <property type="molecule type" value="Genomic_DNA"/>
</dbReference>
<dbReference type="AlphaFoldDB" id="A0A0K1Q6E7"/>
<accession>A0A0K1Q6E7</accession>
<keyword evidence="2" id="KW-1185">Reference proteome</keyword>
<dbReference type="RefSeq" id="WP_146652358.1">
    <property type="nucleotide sequence ID" value="NZ_CP012333.1"/>
</dbReference>
<sequence length="82" mass="8652">MVDESAAMKELREVFGDLDELLKNPDVGGALNARGVNVSLAIVAAEALLAYIEGDKARAAEDFDTVAEEIASRLASSKKDVS</sequence>
<gene>
    <name evidence="1" type="ORF">AKJ09_07875</name>
</gene>
<organism evidence="1 2">
    <name type="scientific">Labilithrix luteola</name>
    <dbReference type="NCBI Taxonomy" id="1391654"/>
    <lineage>
        <taxon>Bacteria</taxon>
        <taxon>Pseudomonadati</taxon>
        <taxon>Myxococcota</taxon>
        <taxon>Polyangia</taxon>
        <taxon>Polyangiales</taxon>
        <taxon>Labilitrichaceae</taxon>
        <taxon>Labilithrix</taxon>
    </lineage>
</organism>
<proteinExistence type="predicted"/>
<protein>
    <submittedName>
        <fullName evidence="1">Uncharacterized protein</fullName>
    </submittedName>
</protein>
<evidence type="ECO:0000313" key="1">
    <source>
        <dbReference type="EMBL" id="AKV01212.1"/>
    </source>
</evidence>
<evidence type="ECO:0000313" key="2">
    <source>
        <dbReference type="Proteomes" id="UP000064967"/>
    </source>
</evidence>